<feature type="transmembrane region" description="Helical" evidence="7">
    <location>
        <begin position="177"/>
        <end position="196"/>
    </location>
</feature>
<dbReference type="EMBL" id="PJMY01000003">
    <property type="protein sequence ID" value="PKV97432.1"/>
    <property type="molecule type" value="Genomic_DNA"/>
</dbReference>
<evidence type="ECO:0000256" key="6">
    <source>
        <dbReference type="SAM" id="MobiDB-lite"/>
    </source>
</evidence>
<evidence type="ECO:0000256" key="3">
    <source>
        <dbReference type="ARBA" id="ARBA00022692"/>
    </source>
</evidence>
<sequence>MGKQIGIVGAAILFVVCWSSGFIGAKLGAADAAVPTVLMWRFLPLALLLAPFLRPRGTPLREYGRHVLIGLLSQSGYLLTVYWAIGEGVSTGTTALIDGVQPLVAAALAGPLLGVAATGRQWAGLVLGLVGVVLVSWSDAASHAPAWAYLIPFAGMLGLVASTVLERRSRVPAPPLRALAIHCGTSAVIFTGLALATGSAVPPASGHFWFAMTWLIVLATFGGYGLYWLLVGRIGMTAVNSLMFLIAPVTSVWGTVLFGEPFTVLTGVGLGLALVAAVVANGRVSRRSVAGPPPESPGSSPRPCYARAGGTGLPPTSTAPRSRSDGPARSTRRRRDPTPARE</sequence>
<evidence type="ECO:0000256" key="1">
    <source>
        <dbReference type="ARBA" id="ARBA00004141"/>
    </source>
</evidence>
<accession>A0A2N3WU85</accession>
<evidence type="ECO:0000313" key="12">
    <source>
        <dbReference type="Proteomes" id="UP000550260"/>
    </source>
</evidence>
<evidence type="ECO:0000313" key="10">
    <source>
        <dbReference type="EMBL" id="PKV97432.1"/>
    </source>
</evidence>
<dbReference type="InterPro" id="IPR037185">
    <property type="entry name" value="EmrE-like"/>
</dbReference>
<name>A0A2N3WU85_9PSEU</name>
<feature type="transmembrane region" description="Helical" evidence="7">
    <location>
        <begin position="262"/>
        <end position="280"/>
    </location>
</feature>
<feature type="region of interest" description="Disordered" evidence="6">
    <location>
        <begin position="286"/>
        <end position="342"/>
    </location>
</feature>
<reference evidence="10 11" key="1">
    <citation type="submission" date="2017-12" db="EMBL/GenBank/DDBJ databases">
        <title>Sequencing the genomes of 1000 Actinobacteria strains.</title>
        <authorList>
            <person name="Klenk H.-P."/>
        </authorList>
    </citation>
    <scope>NUCLEOTIDE SEQUENCE [LARGE SCALE GENOMIC DNA]</scope>
    <source>
        <strain evidence="10 11">DSM 45165</strain>
    </source>
</reference>
<dbReference type="PANTHER" id="PTHR32322">
    <property type="entry name" value="INNER MEMBRANE TRANSPORTER"/>
    <property type="match status" value="1"/>
</dbReference>
<feature type="transmembrane region" description="Helical" evidence="7">
    <location>
        <begin position="146"/>
        <end position="165"/>
    </location>
</feature>
<keyword evidence="11" id="KW-1185">Reference proteome</keyword>
<dbReference type="Pfam" id="PF00892">
    <property type="entry name" value="EamA"/>
    <property type="match status" value="1"/>
</dbReference>
<feature type="transmembrane region" description="Helical" evidence="7">
    <location>
        <begin position="208"/>
        <end position="230"/>
    </location>
</feature>
<evidence type="ECO:0000256" key="7">
    <source>
        <dbReference type="SAM" id="Phobius"/>
    </source>
</evidence>
<feature type="transmembrane region" description="Helical" evidence="7">
    <location>
        <begin position="97"/>
        <end position="115"/>
    </location>
</feature>
<dbReference type="PANTHER" id="PTHR32322:SF2">
    <property type="entry name" value="EAMA DOMAIN-CONTAINING PROTEIN"/>
    <property type="match status" value="1"/>
</dbReference>
<protein>
    <submittedName>
        <fullName evidence="9">DMT family transporter</fullName>
    </submittedName>
    <submittedName>
        <fullName evidence="10">Drug/metabolite transporter (DMT)-like permease</fullName>
    </submittedName>
</protein>
<evidence type="ECO:0000313" key="9">
    <source>
        <dbReference type="EMBL" id="MBB2503776.1"/>
    </source>
</evidence>
<dbReference type="Proteomes" id="UP000233750">
    <property type="component" value="Unassembled WGS sequence"/>
</dbReference>
<evidence type="ECO:0000256" key="2">
    <source>
        <dbReference type="ARBA" id="ARBA00007362"/>
    </source>
</evidence>
<dbReference type="InterPro" id="IPR000620">
    <property type="entry name" value="EamA_dom"/>
</dbReference>
<feature type="transmembrane region" description="Helical" evidence="7">
    <location>
        <begin position="66"/>
        <end position="85"/>
    </location>
</feature>
<keyword evidence="5 7" id="KW-0472">Membrane</keyword>
<feature type="transmembrane region" description="Helical" evidence="7">
    <location>
        <begin position="122"/>
        <end position="140"/>
    </location>
</feature>
<keyword evidence="3 7" id="KW-0812">Transmembrane</keyword>
<dbReference type="Proteomes" id="UP000550260">
    <property type="component" value="Unassembled WGS sequence"/>
</dbReference>
<proteinExistence type="inferred from homology"/>
<accession>A0A8E2B7C3</accession>
<feature type="transmembrane region" description="Helical" evidence="7">
    <location>
        <begin position="37"/>
        <end position="54"/>
    </location>
</feature>
<feature type="transmembrane region" description="Helical" evidence="7">
    <location>
        <begin position="7"/>
        <end position="25"/>
    </location>
</feature>
<keyword evidence="4 7" id="KW-1133">Transmembrane helix</keyword>
<comment type="caution">
    <text evidence="10">The sequence shown here is derived from an EMBL/GenBank/DDBJ whole genome shotgun (WGS) entry which is preliminary data.</text>
</comment>
<organism evidence="10 11">
    <name type="scientific">Amycolatopsis echigonensis</name>
    <dbReference type="NCBI Taxonomy" id="2576905"/>
    <lineage>
        <taxon>Bacteria</taxon>
        <taxon>Bacillati</taxon>
        <taxon>Actinomycetota</taxon>
        <taxon>Actinomycetes</taxon>
        <taxon>Pseudonocardiales</taxon>
        <taxon>Pseudonocardiaceae</taxon>
        <taxon>Amycolatopsis</taxon>
    </lineage>
</organism>
<evidence type="ECO:0000256" key="4">
    <source>
        <dbReference type="ARBA" id="ARBA00022989"/>
    </source>
</evidence>
<dbReference type="AlphaFoldDB" id="A0A2N3WU85"/>
<evidence type="ECO:0000256" key="5">
    <source>
        <dbReference type="ARBA" id="ARBA00023136"/>
    </source>
</evidence>
<feature type="transmembrane region" description="Helical" evidence="7">
    <location>
        <begin position="237"/>
        <end position="256"/>
    </location>
</feature>
<dbReference type="SUPFAM" id="SSF103481">
    <property type="entry name" value="Multidrug resistance efflux transporter EmrE"/>
    <property type="match status" value="2"/>
</dbReference>
<feature type="domain" description="EamA" evidence="8">
    <location>
        <begin position="10"/>
        <end position="136"/>
    </location>
</feature>
<dbReference type="InterPro" id="IPR050638">
    <property type="entry name" value="AA-Vitamin_Transporters"/>
</dbReference>
<reference evidence="9 12" key="2">
    <citation type="submission" date="2020-08" db="EMBL/GenBank/DDBJ databases">
        <title>Amycolatopsis echigonensis JCM 21831.</title>
        <authorList>
            <person name="Tedsree N."/>
            <person name="Kuncharoen N."/>
            <person name="Likhitwitayawuid K."/>
            <person name="Tanasupawat S."/>
        </authorList>
    </citation>
    <scope>NUCLEOTIDE SEQUENCE [LARGE SCALE GENOMIC DNA]</scope>
    <source>
        <strain evidence="9 12">JCM 21831</strain>
    </source>
</reference>
<dbReference type="EMBL" id="JACJHR010000060">
    <property type="protein sequence ID" value="MBB2503776.1"/>
    <property type="molecule type" value="Genomic_DNA"/>
</dbReference>
<dbReference type="RefSeq" id="WP_167442086.1">
    <property type="nucleotide sequence ID" value="NZ_JACJHR010000060.1"/>
</dbReference>
<evidence type="ECO:0000259" key="8">
    <source>
        <dbReference type="Pfam" id="PF00892"/>
    </source>
</evidence>
<comment type="subcellular location">
    <subcellularLocation>
        <location evidence="1">Membrane</location>
        <topology evidence="1">Multi-pass membrane protein</topology>
    </subcellularLocation>
</comment>
<gene>
    <name evidence="10" type="ORF">ATK30_8413</name>
    <name evidence="9" type="ORF">H5411_32140</name>
</gene>
<evidence type="ECO:0000313" key="11">
    <source>
        <dbReference type="Proteomes" id="UP000233750"/>
    </source>
</evidence>
<dbReference type="GO" id="GO:0016020">
    <property type="term" value="C:membrane"/>
    <property type="evidence" value="ECO:0007669"/>
    <property type="project" value="UniProtKB-SubCell"/>
</dbReference>
<comment type="similarity">
    <text evidence="2">Belongs to the EamA transporter family.</text>
</comment>